<name>U4KXS8_PYROM</name>
<evidence type="ECO:0000313" key="2">
    <source>
        <dbReference type="EMBL" id="CCX06325.1"/>
    </source>
</evidence>
<accession>U4KXS8</accession>
<protein>
    <submittedName>
        <fullName evidence="2">Uncharacterized protein</fullName>
    </submittedName>
</protein>
<dbReference type="AlphaFoldDB" id="U4KXS8"/>
<gene>
    <name evidence="2" type="ORF">PCON_05912</name>
</gene>
<evidence type="ECO:0000256" key="1">
    <source>
        <dbReference type="SAM" id="MobiDB-lite"/>
    </source>
</evidence>
<organism evidence="2 3">
    <name type="scientific">Pyronema omphalodes (strain CBS 100304)</name>
    <name type="common">Pyronema confluens</name>
    <dbReference type="NCBI Taxonomy" id="1076935"/>
    <lineage>
        <taxon>Eukaryota</taxon>
        <taxon>Fungi</taxon>
        <taxon>Dikarya</taxon>
        <taxon>Ascomycota</taxon>
        <taxon>Pezizomycotina</taxon>
        <taxon>Pezizomycetes</taxon>
        <taxon>Pezizales</taxon>
        <taxon>Pyronemataceae</taxon>
        <taxon>Pyronema</taxon>
    </lineage>
</organism>
<evidence type="ECO:0000313" key="3">
    <source>
        <dbReference type="Proteomes" id="UP000018144"/>
    </source>
</evidence>
<keyword evidence="3" id="KW-1185">Reference proteome</keyword>
<dbReference type="EMBL" id="HF935285">
    <property type="protein sequence ID" value="CCX06325.1"/>
    <property type="molecule type" value="Genomic_DNA"/>
</dbReference>
<sequence length="69" mass="7427">MTLLASVDRLPQQRLRRSNQGFPSAMPGDRSQYPGSPGSPGSPRSAGFCHAHSTKMNAAWSLSKTVEAR</sequence>
<reference evidence="2 3" key="1">
    <citation type="journal article" date="2013" name="PLoS Genet.">
        <title>The genome and development-dependent transcriptomes of Pyronema confluens: a window into fungal evolution.</title>
        <authorList>
            <person name="Traeger S."/>
            <person name="Altegoer F."/>
            <person name="Freitag M."/>
            <person name="Gabaldon T."/>
            <person name="Kempken F."/>
            <person name="Kumar A."/>
            <person name="Marcet-Houben M."/>
            <person name="Poggeler S."/>
            <person name="Stajich J.E."/>
            <person name="Nowrousian M."/>
        </authorList>
    </citation>
    <scope>NUCLEOTIDE SEQUENCE [LARGE SCALE GENOMIC DNA]</scope>
    <source>
        <strain evidence="3">CBS 100304</strain>
        <tissue evidence="2">Vegetative mycelium</tissue>
    </source>
</reference>
<feature type="compositionally biased region" description="Low complexity" evidence="1">
    <location>
        <begin position="34"/>
        <end position="47"/>
    </location>
</feature>
<feature type="region of interest" description="Disordered" evidence="1">
    <location>
        <begin position="1"/>
        <end position="50"/>
    </location>
</feature>
<proteinExistence type="predicted"/>
<dbReference type="Proteomes" id="UP000018144">
    <property type="component" value="Unassembled WGS sequence"/>
</dbReference>